<sequence>MPLDLQLHRVQKLLKLLKNPHYKPQFIHVAGTNGKGSVCSYISHILEEAGIANGRFNSPHLITARDSIQINNNPVSLPVYEKFRNLILETNDRYDVGCTEFELLTCTAFQIFAEFNIPIAIMEVGVGGRLDATNVIPADRTLVVGITKVALDHQNLLGNTLAEIAFQKVGIFKEKVPAIIDGSNETTVIDIAKKEAANVLAPLVIATRKDCWIQPTLLGDYQYDNLAVALKMIDQIKDQKITRESVKKGIEKTVWPGRLQEYNFPIQHLLHETSEPTFPMLLDGAHNTQAAFELGKYLEYIRPENGFVFIIAVTKGKDLSTLFKHIITKNDDIVFTQFHDDIEGMPWIESSPVEFLEKQINDQKIPHATVHTIPNIEDSLKEAFRISRQTAKRVVVCGSLYLVADVLRI</sequence>
<evidence type="ECO:0000256" key="2">
    <source>
        <dbReference type="ARBA" id="ARBA00022598"/>
    </source>
</evidence>
<evidence type="ECO:0000313" key="9">
    <source>
        <dbReference type="EMBL" id="KGK40389.1"/>
    </source>
</evidence>
<dbReference type="AlphaFoldDB" id="A0A099P853"/>
<keyword evidence="2 7" id="KW-0436">Ligase</keyword>
<dbReference type="GO" id="GO:0008841">
    <property type="term" value="F:dihydrofolate synthase activity"/>
    <property type="evidence" value="ECO:0007669"/>
    <property type="project" value="UniProtKB-EC"/>
</dbReference>
<dbReference type="PANTHER" id="PTHR11136">
    <property type="entry name" value="FOLYLPOLYGLUTAMATE SYNTHASE-RELATED"/>
    <property type="match status" value="1"/>
</dbReference>
<dbReference type="GeneID" id="40384153"/>
<organism evidence="9 10">
    <name type="scientific">Pichia kudriavzevii</name>
    <name type="common">Yeast</name>
    <name type="synonym">Issatchenkia orientalis</name>
    <dbReference type="NCBI Taxonomy" id="4909"/>
    <lineage>
        <taxon>Eukaryota</taxon>
        <taxon>Fungi</taxon>
        <taxon>Dikarya</taxon>
        <taxon>Ascomycota</taxon>
        <taxon>Saccharomycotina</taxon>
        <taxon>Pichiomycetes</taxon>
        <taxon>Pichiales</taxon>
        <taxon>Pichiaceae</taxon>
        <taxon>Pichia</taxon>
    </lineage>
</organism>
<dbReference type="GO" id="GO:0006730">
    <property type="term" value="P:one-carbon metabolic process"/>
    <property type="evidence" value="ECO:0007669"/>
    <property type="project" value="UniProtKB-KW"/>
</dbReference>
<dbReference type="Gene3D" id="3.40.1190.10">
    <property type="entry name" value="Mur-like, catalytic domain"/>
    <property type="match status" value="1"/>
</dbReference>
<dbReference type="EMBL" id="JQFK01000002">
    <property type="protein sequence ID" value="KGK40389.1"/>
    <property type="molecule type" value="Genomic_DNA"/>
</dbReference>
<dbReference type="KEGG" id="pkz:C5L36_0C02990"/>
<dbReference type="InterPro" id="IPR036615">
    <property type="entry name" value="Mur_ligase_C_dom_sf"/>
</dbReference>
<evidence type="ECO:0000256" key="5">
    <source>
        <dbReference type="ARBA" id="ARBA00022840"/>
    </source>
</evidence>
<evidence type="ECO:0000313" key="10">
    <source>
        <dbReference type="Proteomes" id="UP000029867"/>
    </source>
</evidence>
<dbReference type="InterPro" id="IPR018109">
    <property type="entry name" value="Folylpolyglutamate_synth_CS"/>
</dbReference>
<dbReference type="GO" id="GO:0046872">
    <property type="term" value="F:metal ion binding"/>
    <property type="evidence" value="ECO:0007669"/>
    <property type="project" value="UniProtKB-KW"/>
</dbReference>
<protein>
    <recommendedName>
        <fullName evidence="7">Dihydrofolate synthetase</fullName>
        <ecNumber evidence="7">6.3.2.12</ecNumber>
    </recommendedName>
</protein>
<dbReference type="PROSITE" id="PS01012">
    <property type="entry name" value="FOLYLPOLYGLU_SYNT_2"/>
    <property type="match status" value="1"/>
</dbReference>
<dbReference type="GO" id="GO:0004326">
    <property type="term" value="F:tetrahydrofolylpolyglutamate synthase activity"/>
    <property type="evidence" value="ECO:0007669"/>
    <property type="project" value="InterPro"/>
</dbReference>
<keyword evidence="3" id="KW-0479">Metal-binding</keyword>
<dbReference type="PIRSF" id="PIRSF001563">
    <property type="entry name" value="Folylpolyglu_synth"/>
    <property type="match status" value="1"/>
</dbReference>
<dbReference type="RefSeq" id="XP_029321835.1">
    <property type="nucleotide sequence ID" value="XM_029465975.1"/>
</dbReference>
<keyword evidence="6" id="KW-0460">Magnesium</keyword>
<dbReference type="STRING" id="4909.A0A099P853"/>
<accession>A0A099P853</accession>
<dbReference type="EMBL" id="CP028775">
    <property type="protein sequence ID" value="AWU76358.1"/>
    <property type="molecule type" value="Genomic_DNA"/>
</dbReference>
<dbReference type="eggNOG" id="KOG2525">
    <property type="taxonomic scope" value="Eukaryota"/>
</dbReference>
<dbReference type="EC" id="6.3.2.12" evidence="7"/>
<dbReference type="UniPathway" id="UPA00850"/>
<keyword evidence="5 7" id="KW-0067">ATP-binding</keyword>
<name>A0A099P853_PICKU</name>
<reference evidence="8 11" key="3">
    <citation type="submission" date="2018-06" db="EMBL/GenBank/DDBJ databases">
        <title>Population genomics shows no distinction between pathogenic Candida krusei and environmental Pichia kudriavzevii: One species, four names.</title>
        <authorList>
            <person name="Douglass A.P."/>
            <person name="Offei B."/>
            <person name="Braun-Galleani S."/>
            <person name="Coughlan A.Y."/>
            <person name="Martos A."/>
            <person name="Ortiz-Merino R.A."/>
            <person name="Byrne K.P."/>
            <person name="Wolfe K.H."/>
        </authorList>
    </citation>
    <scope>NUCLEOTIDE SEQUENCE [LARGE SCALE GENOMIC DNA]</scope>
    <source>
        <strain evidence="8 11">CBS573</strain>
    </source>
</reference>
<evidence type="ECO:0000313" key="11">
    <source>
        <dbReference type="Proteomes" id="UP000249293"/>
    </source>
</evidence>
<dbReference type="Proteomes" id="UP000249293">
    <property type="component" value="Chromosome 3"/>
</dbReference>
<dbReference type="SUPFAM" id="SSF53623">
    <property type="entry name" value="MurD-like peptide ligases, catalytic domain"/>
    <property type="match status" value="1"/>
</dbReference>
<keyword evidence="11" id="KW-1185">Reference proteome</keyword>
<reference evidence="9" key="2">
    <citation type="submission" date="2014-08" db="EMBL/GenBank/DDBJ databases">
        <title>Exploiting Issatchenkia orientalis SD108 for Succinic Acid Production.</title>
        <authorList>
            <person name="Xiao H."/>
            <person name="Shao Z."/>
            <person name="Jiang Y."/>
            <person name="Dole S."/>
            <person name="Zhao H."/>
        </authorList>
    </citation>
    <scope>NUCLEOTIDE SEQUENCE [LARGE SCALE GENOMIC DNA]</scope>
    <source>
        <strain evidence="9">SD108</strain>
    </source>
</reference>
<dbReference type="Gene3D" id="3.90.190.20">
    <property type="entry name" value="Mur ligase, C-terminal domain"/>
    <property type="match status" value="1"/>
</dbReference>
<keyword evidence="7" id="KW-0554">One-carbon metabolism</keyword>
<evidence type="ECO:0000256" key="3">
    <source>
        <dbReference type="ARBA" id="ARBA00022723"/>
    </source>
</evidence>
<dbReference type="PROSITE" id="PS01011">
    <property type="entry name" value="FOLYLPOLYGLU_SYNT_1"/>
    <property type="match status" value="1"/>
</dbReference>
<proteinExistence type="inferred from homology"/>
<comment type="catalytic activity">
    <reaction evidence="7">
        <text>7,8-dihydropteroate + L-glutamate + ATP = 7,8-dihydrofolate + ADP + phosphate + H(+)</text>
        <dbReference type="Rhea" id="RHEA:23584"/>
        <dbReference type="ChEBI" id="CHEBI:15378"/>
        <dbReference type="ChEBI" id="CHEBI:17839"/>
        <dbReference type="ChEBI" id="CHEBI:29985"/>
        <dbReference type="ChEBI" id="CHEBI:30616"/>
        <dbReference type="ChEBI" id="CHEBI:43474"/>
        <dbReference type="ChEBI" id="CHEBI:57451"/>
        <dbReference type="ChEBI" id="CHEBI:456216"/>
        <dbReference type="EC" id="6.3.2.12"/>
    </reaction>
</comment>
<dbReference type="GO" id="GO:0005829">
    <property type="term" value="C:cytosol"/>
    <property type="evidence" value="ECO:0007669"/>
    <property type="project" value="TreeGrafter"/>
</dbReference>
<evidence type="ECO:0000313" key="8">
    <source>
        <dbReference type="EMBL" id="AWU76358.1"/>
    </source>
</evidence>
<evidence type="ECO:0000256" key="7">
    <source>
        <dbReference type="PIRNR" id="PIRNR001563"/>
    </source>
</evidence>
<evidence type="ECO:0000256" key="4">
    <source>
        <dbReference type="ARBA" id="ARBA00022741"/>
    </source>
</evidence>
<dbReference type="HOGENOM" id="CLU_015869_1_1_1"/>
<gene>
    <name evidence="8" type="ORF">C5L36_0C02990</name>
    <name evidence="9" type="ORF">JL09_g410</name>
</gene>
<evidence type="ECO:0000256" key="6">
    <source>
        <dbReference type="ARBA" id="ARBA00022842"/>
    </source>
</evidence>
<evidence type="ECO:0000256" key="1">
    <source>
        <dbReference type="ARBA" id="ARBA00008276"/>
    </source>
</evidence>
<dbReference type="Proteomes" id="UP000029867">
    <property type="component" value="Unassembled WGS sequence"/>
</dbReference>
<dbReference type="NCBIfam" id="TIGR01499">
    <property type="entry name" value="folC"/>
    <property type="match status" value="1"/>
</dbReference>
<dbReference type="GO" id="GO:0005524">
    <property type="term" value="F:ATP binding"/>
    <property type="evidence" value="ECO:0007669"/>
    <property type="project" value="UniProtKB-KW"/>
</dbReference>
<dbReference type="PANTHER" id="PTHR11136:SF0">
    <property type="entry name" value="DIHYDROFOLATE SYNTHETASE-RELATED"/>
    <property type="match status" value="1"/>
</dbReference>
<comment type="pathway">
    <text evidence="7">Cofactor biosynthesis; tetrahydrofolylpolyglutamate biosynthesis.</text>
</comment>
<dbReference type="VEuPathDB" id="FungiDB:C5L36_0C02990"/>
<dbReference type="InterPro" id="IPR036565">
    <property type="entry name" value="Mur-like_cat_sf"/>
</dbReference>
<dbReference type="InterPro" id="IPR001645">
    <property type="entry name" value="Folylpolyglutamate_synth"/>
</dbReference>
<comment type="similarity">
    <text evidence="1 7">Belongs to the folylpolyglutamate synthase family.</text>
</comment>
<dbReference type="OrthoDB" id="5212574at2759"/>
<dbReference type="SUPFAM" id="SSF53244">
    <property type="entry name" value="MurD-like peptide ligases, peptide-binding domain"/>
    <property type="match status" value="1"/>
</dbReference>
<keyword evidence="4 7" id="KW-0547">Nucleotide-binding</keyword>
<reference evidence="10" key="1">
    <citation type="journal article" date="2014" name="Microb. Cell Fact.">
        <title>Exploiting Issatchenkia orientalis SD108 for succinic acid production.</title>
        <authorList>
            <person name="Xiao H."/>
            <person name="Shao Z."/>
            <person name="Jiang Y."/>
            <person name="Dole S."/>
            <person name="Zhao H."/>
        </authorList>
    </citation>
    <scope>NUCLEOTIDE SEQUENCE [LARGE SCALE GENOMIC DNA]</scope>
    <source>
        <strain evidence="10">SD108</strain>
    </source>
</reference>
<dbReference type="GO" id="GO:0005739">
    <property type="term" value="C:mitochondrion"/>
    <property type="evidence" value="ECO:0007669"/>
    <property type="project" value="TreeGrafter"/>
</dbReference>